<dbReference type="SUPFAM" id="SSF57701">
    <property type="entry name" value="Zn2/Cys6 DNA-binding domain"/>
    <property type="match status" value="1"/>
</dbReference>
<dbReference type="Proteomes" id="UP000016933">
    <property type="component" value="Unassembled WGS sequence"/>
</dbReference>
<dbReference type="GO" id="GO:0005634">
    <property type="term" value="C:nucleus"/>
    <property type="evidence" value="ECO:0007669"/>
    <property type="project" value="UniProtKB-SubCell"/>
</dbReference>
<gene>
    <name evidence="4" type="ORF">DOTSEDRAFT_156493</name>
</gene>
<dbReference type="InterPro" id="IPR001138">
    <property type="entry name" value="Zn2Cys6_DnaBD"/>
</dbReference>
<dbReference type="GO" id="GO:0008270">
    <property type="term" value="F:zinc ion binding"/>
    <property type="evidence" value="ECO:0007669"/>
    <property type="project" value="InterPro"/>
</dbReference>
<evidence type="ECO:0000313" key="5">
    <source>
        <dbReference type="Proteomes" id="UP000016933"/>
    </source>
</evidence>
<dbReference type="eggNOG" id="ENOG502RXA0">
    <property type="taxonomic scope" value="Eukaryota"/>
</dbReference>
<dbReference type="Pfam" id="PF00172">
    <property type="entry name" value="Zn_clus"/>
    <property type="match status" value="1"/>
</dbReference>
<protein>
    <recommendedName>
        <fullName evidence="3">Zn(2)-C6 fungal-type domain-containing protein</fullName>
    </recommendedName>
</protein>
<proteinExistence type="predicted"/>
<dbReference type="OMA" id="TVEGSCW"/>
<dbReference type="PANTHER" id="PTHR37534:SF46">
    <property type="entry name" value="ZN(II)2CYS6 TRANSCRIPTION FACTOR (EUROFUNG)"/>
    <property type="match status" value="1"/>
</dbReference>
<comment type="subcellular location">
    <subcellularLocation>
        <location evidence="1">Nucleus</location>
    </subcellularLocation>
</comment>
<dbReference type="InterPro" id="IPR021858">
    <property type="entry name" value="Fun_TF"/>
</dbReference>
<accession>N1PHE1</accession>
<dbReference type="InterPro" id="IPR036864">
    <property type="entry name" value="Zn2-C6_fun-type_DNA-bd_sf"/>
</dbReference>
<dbReference type="SMART" id="SM00066">
    <property type="entry name" value="GAL4"/>
    <property type="match status" value="1"/>
</dbReference>
<evidence type="ECO:0000256" key="1">
    <source>
        <dbReference type="ARBA" id="ARBA00004123"/>
    </source>
</evidence>
<keyword evidence="5" id="KW-1185">Reference proteome</keyword>
<feature type="domain" description="Zn(2)-C6 fungal-type" evidence="3">
    <location>
        <begin position="13"/>
        <end position="43"/>
    </location>
</feature>
<reference evidence="4 5" key="2">
    <citation type="journal article" date="2012" name="PLoS Pathog.">
        <title>Diverse lifestyles and strategies of plant pathogenesis encoded in the genomes of eighteen Dothideomycetes fungi.</title>
        <authorList>
            <person name="Ohm R.A."/>
            <person name="Feau N."/>
            <person name="Henrissat B."/>
            <person name="Schoch C.L."/>
            <person name="Horwitz B.A."/>
            <person name="Barry K.W."/>
            <person name="Condon B.J."/>
            <person name="Copeland A.C."/>
            <person name="Dhillon B."/>
            <person name="Glaser F."/>
            <person name="Hesse C.N."/>
            <person name="Kosti I."/>
            <person name="LaButti K."/>
            <person name="Lindquist E.A."/>
            <person name="Lucas S."/>
            <person name="Salamov A.A."/>
            <person name="Bradshaw R.E."/>
            <person name="Ciuffetti L."/>
            <person name="Hamelin R.C."/>
            <person name="Kema G.H.J."/>
            <person name="Lawrence C."/>
            <person name="Scott J.A."/>
            <person name="Spatafora J.W."/>
            <person name="Turgeon B.G."/>
            <person name="de Wit P.J.G.M."/>
            <person name="Zhong S."/>
            <person name="Goodwin S.B."/>
            <person name="Grigoriev I.V."/>
        </authorList>
    </citation>
    <scope>NUCLEOTIDE SEQUENCE [LARGE SCALE GENOMIC DNA]</scope>
    <source>
        <strain evidence="5">NZE10 / CBS 128990</strain>
    </source>
</reference>
<dbReference type="Pfam" id="PF11951">
    <property type="entry name" value="Fungal_trans_2"/>
    <property type="match status" value="1"/>
</dbReference>
<organism evidence="4 5">
    <name type="scientific">Dothistroma septosporum (strain NZE10 / CBS 128990)</name>
    <name type="common">Red band needle blight fungus</name>
    <name type="synonym">Mycosphaerella pini</name>
    <dbReference type="NCBI Taxonomy" id="675120"/>
    <lineage>
        <taxon>Eukaryota</taxon>
        <taxon>Fungi</taxon>
        <taxon>Dikarya</taxon>
        <taxon>Ascomycota</taxon>
        <taxon>Pezizomycotina</taxon>
        <taxon>Dothideomycetes</taxon>
        <taxon>Dothideomycetidae</taxon>
        <taxon>Mycosphaerellales</taxon>
        <taxon>Mycosphaerellaceae</taxon>
        <taxon>Dothistroma</taxon>
    </lineage>
</organism>
<evidence type="ECO:0000313" key="4">
    <source>
        <dbReference type="EMBL" id="EME41559.1"/>
    </source>
</evidence>
<dbReference type="CDD" id="cd00067">
    <property type="entry name" value="GAL4"/>
    <property type="match status" value="1"/>
</dbReference>
<dbReference type="PROSITE" id="PS50048">
    <property type="entry name" value="ZN2_CY6_FUNGAL_2"/>
    <property type="match status" value="1"/>
</dbReference>
<name>N1PHE1_DOTSN</name>
<dbReference type="EMBL" id="KB446542">
    <property type="protein sequence ID" value="EME41559.1"/>
    <property type="molecule type" value="Genomic_DNA"/>
</dbReference>
<reference evidence="5" key="1">
    <citation type="journal article" date="2012" name="PLoS Genet.">
        <title>The genomes of the fungal plant pathogens Cladosporium fulvum and Dothistroma septosporum reveal adaptation to different hosts and lifestyles but also signatures of common ancestry.</title>
        <authorList>
            <person name="de Wit P.J.G.M."/>
            <person name="van der Burgt A."/>
            <person name="Oekmen B."/>
            <person name="Stergiopoulos I."/>
            <person name="Abd-Elsalam K.A."/>
            <person name="Aerts A.L."/>
            <person name="Bahkali A.H."/>
            <person name="Beenen H.G."/>
            <person name="Chettri P."/>
            <person name="Cox M.P."/>
            <person name="Datema E."/>
            <person name="de Vries R.P."/>
            <person name="Dhillon B."/>
            <person name="Ganley A.R."/>
            <person name="Griffiths S.A."/>
            <person name="Guo Y."/>
            <person name="Hamelin R.C."/>
            <person name="Henrissat B."/>
            <person name="Kabir M.S."/>
            <person name="Jashni M.K."/>
            <person name="Kema G."/>
            <person name="Klaubauf S."/>
            <person name="Lapidus A."/>
            <person name="Levasseur A."/>
            <person name="Lindquist E."/>
            <person name="Mehrabi R."/>
            <person name="Ohm R.A."/>
            <person name="Owen T.J."/>
            <person name="Salamov A."/>
            <person name="Schwelm A."/>
            <person name="Schijlen E."/>
            <person name="Sun H."/>
            <person name="van den Burg H.A."/>
            <person name="van Ham R.C.H.J."/>
            <person name="Zhang S."/>
            <person name="Goodwin S.B."/>
            <person name="Grigoriev I.V."/>
            <person name="Collemare J."/>
            <person name="Bradshaw R.E."/>
        </authorList>
    </citation>
    <scope>NUCLEOTIDE SEQUENCE [LARGE SCALE GENOMIC DNA]</scope>
    <source>
        <strain evidence="5">NZE10 / CBS 128990</strain>
    </source>
</reference>
<evidence type="ECO:0000256" key="2">
    <source>
        <dbReference type="ARBA" id="ARBA00023242"/>
    </source>
</evidence>
<evidence type="ECO:0000259" key="3">
    <source>
        <dbReference type="PROSITE" id="PS50048"/>
    </source>
</evidence>
<dbReference type="GO" id="GO:0000981">
    <property type="term" value="F:DNA-binding transcription factor activity, RNA polymerase II-specific"/>
    <property type="evidence" value="ECO:0007669"/>
    <property type="project" value="InterPro"/>
</dbReference>
<dbReference type="PANTHER" id="PTHR37534">
    <property type="entry name" value="TRANSCRIPTIONAL ACTIVATOR PROTEIN UGA3"/>
    <property type="match status" value="1"/>
</dbReference>
<dbReference type="Gene3D" id="4.10.240.10">
    <property type="entry name" value="Zn(2)-C6 fungal-type DNA-binding domain"/>
    <property type="match status" value="1"/>
</dbReference>
<dbReference type="HOGENOM" id="CLU_041955_0_0_1"/>
<keyword evidence="2" id="KW-0539">Nucleus</keyword>
<dbReference type="AlphaFoldDB" id="N1PHE1"/>
<sequence>MAMDVSKRVVEGSCWTCKKRRLKCDLTRPICGKCLTSSSPCSYTSKQLQWVGGAAVRGRLKSMGPSTAFADALRTRRASAPETGLVICNATMMLPPSPCSASPTLPASLLMYFRNAVWPRLQLSEHPIELDDAMLIHEPVLLEAILAVSQAHHHLLLASENSCTVTPESQNLEGARRSALAKLRSRIECGTGSVEDARQLLEIVCIFCILDGVISPGEDSDASEQHLRGGCSILAHWETVTSKMLLAGGLQAYLLTAFATMDLVRSMLSGHRPFFEPTTWPMFAGVKAWWGDLACGDPFLALLKTYSELAYIGSMVHSHLSSNEAHFLAEKCLPGLWLSLEVANMCASCPDFTTPEEWTAFCALYRAAAIVYIYRALQNRSIDDDSVQAVVRTAVSSLVDRPLAGMMTHCLILPLVVIGSHCLYTQDVRAISCIIASSTSYLAFGNTILMTAFLENVWRHTEKKATWWDMFKPLSKNVFLF</sequence>
<dbReference type="PROSITE" id="PS00463">
    <property type="entry name" value="ZN2_CY6_FUNGAL_1"/>
    <property type="match status" value="1"/>
</dbReference>